<gene>
    <name evidence="2" type="ORF">TRIATDRAFT_301151</name>
</gene>
<organism evidence="2 3">
    <name type="scientific">Hypocrea atroviridis (strain ATCC 20476 / IMI 206040)</name>
    <name type="common">Trichoderma atroviride</name>
    <dbReference type="NCBI Taxonomy" id="452589"/>
    <lineage>
        <taxon>Eukaryota</taxon>
        <taxon>Fungi</taxon>
        <taxon>Dikarya</taxon>
        <taxon>Ascomycota</taxon>
        <taxon>Pezizomycotina</taxon>
        <taxon>Sordariomycetes</taxon>
        <taxon>Hypocreomycetidae</taxon>
        <taxon>Hypocreales</taxon>
        <taxon>Hypocreaceae</taxon>
        <taxon>Trichoderma</taxon>
    </lineage>
</organism>
<name>G9P115_HYPAI</name>
<keyword evidence="3" id="KW-1185">Reference proteome</keyword>
<dbReference type="Proteomes" id="UP000005426">
    <property type="component" value="Unassembled WGS sequence"/>
</dbReference>
<accession>G9P115</accession>
<keyword evidence="1" id="KW-0812">Transmembrane</keyword>
<evidence type="ECO:0000313" key="3">
    <source>
        <dbReference type="Proteomes" id="UP000005426"/>
    </source>
</evidence>
<keyword evidence="1" id="KW-1133">Transmembrane helix</keyword>
<proteinExistence type="predicted"/>
<reference evidence="2 3" key="1">
    <citation type="journal article" date="2011" name="Genome Biol.">
        <title>Comparative genome sequence analysis underscores mycoparasitism as the ancestral life style of Trichoderma.</title>
        <authorList>
            <person name="Kubicek C.P."/>
            <person name="Herrera-Estrella A."/>
            <person name="Seidl-Seiboth V."/>
            <person name="Martinez D.A."/>
            <person name="Druzhinina I.S."/>
            <person name="Thon M."/>
            <person name="Zeilinger S."/>
            <person name="Casas-Flores S."/>
            <person name="Horwitz B.A."/>
            <person name="Mukherjee P.K."/>
            <person name="Mukherjee M."/>
            <person name="Kredics L."/>
            <person name="Alcaraz L.D."/>
            <person name="Aerts A."/>
            <person name="Antal Z."/>
            <person name="Atanasova L."/>
            <person name="Cervantes-Badillo M.G."/>
            <person name="Challacombe J."/>
            <person name="Chertkov O."/>
            <person name="McCluskey K."/>
            <person name="Coulpier F."/>
            <person name="Deshpande N."/>
            <person name="von Doehren H."/>
            <person name="Ebbole D.J."/>
            <person name="Esquivel-Naranjo E.U."/>
            <person name="Fekete E."/>
            <person name="Flipphi M."/>
            <person name="Glaser F."/>
            <person name="Gomez-Rodriguez E.Y."/>
            <person name="Gruber S."/>
            <person name="Han C."/>
            <person name="Henrissat B."/>
            <person name="Hermosa R."/>
            <person name="Hernandez-Onate M."/>
            <person name="Karaffa L."/>
            <person name="Kosti I."/>
            <person name="Le Crom S."/>
            <person name="Lindquist E."/>
            <person name="Lucas S."/>
            <person name="Luebeck M."/>
            <person name="Luebeck P.S."/>
            <person name="Margeot A."/>
            <person name="Metz B."/>
            <person name="Misra M."/>
            <person name="Nevalainen H."/>
            <person name="Omann M."/>
            <person name="Packer N."/>
            <person name="Perrone G."/>
            <person name="Uresti-Rivera E.E."/>
            <person name="Salamov A."/>
            <person name="Schmoll M."/>
            <person name="Seiboth B."/>
            <person name="Shapiro H."/>
            <person name="Sukno S."/>
            <person name="Tamayo-Ramos J.A."/>
            <person name="Tisch D."/>
            <person name="Wiest A."/>
            <person name="Wilkinson H.H."/>
            <person name="Zhang M."/>
            <person name="Coutinho P.M."/>
            <person name="Kenerley C.M."/>
            <person name="Monte E."/>
            <person name="Baker S.E."/>
            <person name="Grigoriev I.V."/>
        </authorList>
    </citation>
    <scope>NUCLEOTIDE SEQUENCE [LARGE SCALE GENOMIC DNA]</scope>
    <source>
        <strain evidence="3">ATCC 20476 / IMI 206040</strain>
    </source>
</reference>
<evidence type="ECO:0000256" key="1">
    <source>
        <dbReference type="SAM" id="Phobius"/>
    </source>
</evidence>
<evidence type="ECO:0000313" key="2">
    <source>
        <dbReference type="EMBL" id="EHK43260.1"/>
    </source>
</evidence>
<comment type="caution">
    <text evidence="2">The sequence shown here is derived from an EMBL/GenBank/DDBJ whole genome shotgun (WGS) entry which is preliminary data.</text>
</comment>
<dbReference type="HOGENOM" id="CLU_2622341_0_0_1"/>
<feature type="transmembrane region" description="Helical" evidence="1">
    <location>
        <begin position="38"/>
        <end position="58"/>
    </location>
</feature>
<protein>
    <submittedName>
        <fullName evidence="2">Uncharacterized protein</fullName>
    </submittedName>
</protein>
<sequence length="78" mass="8751">MDTCHDVEWAILMSKVPSKQCSFFLFYQYVDNSLIDDGGAKCCCLVIAVMALLFYISLAGLAATHRHWCLCTTYCTTV</sequence>
<dbReference type="EMBL" id="ABDG02000026">
    <property type="protein sequence ID" value="EHK43260.1"/>
    <property type="molecule type" value="Genomic_DNA"/>
</dbReference>
<dbReference type="AlphaFoldDB" id="G9P115"/>
<keyword evidence="1" id="KW-0472">Membrane</keyword>